<protein>
    <recommendedName>
        <fullName evidence="3">Ribbon-helix-helix protein, copG family</fullName>
    </recommendedName>
</protein>
<dbReference type="Proteomes" id="UP000182737">
    <property type="component" value="Unassembled WGS sequence"/>
</dbReference>
<dbReference type="AlphaFoldDB" id="A0A1I3N8L8"/>
<evidence type="ECO:0000313" key="2">
    <source>
        <dbReference type="Proteomes" id="UP000182737"/>
    </source>
</evidence>
<reference evidence="2" key="1">
    <citation type="submission" date="2016-10" db="EMBL/GenBank/DDBJ databases">
        <authorList>
            <person name="Varghese N."/>
            <person name="Submissions S."/>
        </authorList>
    </citation>
    <scope>NUCLEOTIDE SEQUENCE [LARGE SCALE GENOMIC DNA]</scope>
    <source>
        <strain evidence="2">XBD1002</strain>
    </source>
</reference>
<keyword evidence="2" id="KW-1185">Reference proteome</keyword>
<gene>
    <name evidence="1" type="ORF">SAMN04487775_1139</name>
</gene>
<sequence>MSYPYNLKPVTLYVGVQLYEDYQFQAQKQGRKASELIRNAMQDYADLHFKTKKSLKDIDFSRTVSLRPGASDFLSDDSWKEDFISGRIKL</sequence>
<evidence type="ECO:0000313" key="1">
    <source>
        <dbReference type="EMBL" id="SFJ05661.1"/>
    </source>
</evidence>
<accession>A0A1I3N8L8</accession>
<dbReference type="OrthoDB" id="9843474at2"/>
<name>A0A1I3N8L8_9SPIR</name>
<dbReference type="EMBL" id="FORI01000013">
    <property type="protein sequence ID" value="SFJ05661.1"/>
    <property type="molecule type" value="Genomic_DNA"/>
</dbReference>
<proteinExistence type="predicted"/>
<dbReference type="RefSeq" id="WP_143090581.1">
    <property type="nucleotide sequence ID" value="NZ_FORI01000013.1"/>
</dbReference>
<organism evidence="1 2">
    <name type="scientific">Treponema bryantii</name>
    <dbReference type="NCBI Taxonomy" id="163"/>
    <lineage>
        <taxon>Bacteria</taxon>
        <taxon>Pseudomonadati</taxon>
        <taxon>Spirochaetota</taxon>
        <taxon>Spirochaetia</taxon>
        <taxon>Spirochaetales</taxon>
        <taxon>Treponemataceae</taxon>
        <taxon>Treponema</taxon>
    </lineage>
</organism>
<evidence type="ECO:0008006" key="3">
    <source>
        <dbReference type="Google" id="ProtNLM"/>
    </source>
</evidence>